<evidence type="ECO:0008006" key="5">
    <source>
        <dbReference type="Google" id="ProtNLM"/>
    </source>
</evidence>
<feature type="chain" id="PRO_5046729914" description="Prp 4 CRoW domain-containing protein" evidence="2">
    <location>
        <begin position="21"/>
        <end position="260"/>
    </location>
</feature>
<sequence length="260" mass="25753">MHLSKSSALAILAAASQAAAEPAPYKAENAGRKLMSARDIFAVRRDGGAYSYTPSQSYCGMGDSCAAACGAGYETCTSTDDAIHCYDPSNQQVCCPDGSGNSCDAGYYCTGTHNGETVCCPNSQSLAECAAAYSVTGSLTSETAAPTSSSSSAAAASSSSSSSSVPANSTSSSVEAKTTAHHGVLNGNNTLVTLYDTSFTTTSCPTSTGAIPTYAGSSNYTTFNSGAAPTASEVATSAGGLAKPAGVAVAMLAAALTFLL</sequence>
<keyword evidence="4" id="KW-1185">Reference proteome</keyword>
<evidence type="ECO:0000313" key="4">
    <source>
        <dbReference type="Proteomes" id="UP001642502"/>
    </source>
</evidence>
<dbReference type="EMBL" id="CAWUON010000032">
    <property type="protein sequence ID" value="CAK7267977.1"/>
    <property type="molecule type" value="Genomic_DNA"/>
</dbReference>
<keyword evidence="2" id="KW-0732">Signal</keyword>
<evidence type="ECO:0000256" key="2">
    <source>
        <dbReference type="SAM" id="SignalP"/>
    </source>
</evidence>
<protein>
    <recommendedName>
        <fullName evidence="5">Prp 4 CRoW domain-containing protein</fullName>
    </recommendedName>
</protein>
<organism evidence="3 4">
    <name type="scientific">Sporothrix epigloea</name>
    <dbReference type="NCBI Taxonomy" id="1892477"/>
    <lineage>
        <taxon>Eukaryota</taxon>
        <taxon>Fungi</taxon>
        <taxon>Dikarya</taxon>
        <taxon>Ascomycota</taxon>
        <taxon>Pezizomycotina</taxon>
        <taxon>Sordariomycetes</taxon>
        <taxon>Sordariomycetidae</taxon>
        <taxon>Ophiostomatales</taxon>
        <taxon>Ophiostomataceae</taxon>
        <taxon>Sporothrix</taxon>
    </lineage>
</organism>
<feature type="signal peptide" evidence="2">
    <location>
        <begin position="1"/>
        <end position="20"/>
    </location>
</feature>
<accession>A0ABP0DLT9</accession>
<reference evidence="3 4" key="1">
    <citation type="submission" date="2024-01" db="EMBL/GenBank/DDBJ databases">
        <authorList>
            <person name="Allen C."/>
            <person name="Tagirdzhanova G."/>
        </authorList>
    </citation>
    <scope>NUCLEOTIDE SEQUENCE [LARGE SCALE GENOMIC DNA]</scope>
    <source>
        <strain evidence="3 4">CBS 119000</strain>
    </source>
</reference>
<evidence type="ECO:0000256" key="1">
    <source>
        <dbReference type="SAM" id="MobiDB-lite"/>
    </source>
</evidence>
<feature type="compositionally biased region" description="Low complexity" evidence="1">
    <location>
        <begin position="143"/>
        <end position="173"/>
    </location>
</feature>
<gene>
    <name evidence="3" type="ORF">SEPCBS119000_002825</name>
</gene>
<name>A0ABP0DLT9_9PEZI</name>
<feature type="region of interest" description="Disordered" evidence="1">
    <location>
        <begin position="143"/>
        <end position="175"/>
    </location>
</feature>
<comment type="caution">
    <text evidence="3">The sequence shown here is derived from an EMBL/GenBank/DDBJ whole genome shotgun (WGS) entry which is preliminary data.</text>
</comment>
<evidence type="ECO:0000313" key="3">
    <source>
        <dbReference type="EMBL" id="CAK7267977.1"/>
    </source>
</evidence>
<dbReference type="Proteomes" id="UP001642502">
    <property type="component" value="Unassembled WGS sequence"/>
</dbReference>
<proteinExistence type="predicted"/>